<evidence type="ECO:0000256" key="1">
    <source>
        <dbReference type="SAM" id="Phobius"/>
    </source>
</evidence>
<feature type="transmembrane region" description="Helical" evidence="1">
    <location>
        <begin position="33"/>
        <end position="55"/>
    </location>
</feature>
<keyword evidence="6" id="KW-1185">Reference proteome</keyword>
<dbReference type="AlphaFoldDB" id="A0A813FIH7"/>
<sequence length="111" mass="12085">MINASLTSNYSLVLVSNYSINASLTSNYSLRCVLFVCCSRLFLLVVCALVCVCLAPARMFVLGPQLLSVPLAGISISHSLASRSQELRTVWGSARFVFVYFTCRVNPPGTD</sequence>
<organism evidence="3 6">
    <name type="scientific">Polarella glacialis</name>
    <name type="common">Dinoflagellate</name>
    <dbReference type="NCBI Taxonomy" id="89957"/>
    <lineage>
        <taxon>Eukaryota</taxon>
        <taxon>Sar</taxon>
        <taxon>Alveolata</taxon>
        <taxon>Dinophyceae</taxon>
        <taxon>Suessiales</taxon>
        <taxon>Suessiaceae</taxon>
        <taxon>Polarella</taxon>
    </lineage>
</organism>
<keyword evidence="1" id="KW-1133">Transmembrane helix</keyword>
<evidence type="ECO:0000313" key="3">
    <source>
        <dbReference type="EMBL" id="CAE8611741.1"/>
    </source>
</evidence>
<evidence type="ECO:0000313" key="4">
    <source>
        <dbReference type="EMBL" id="CAE8639797.1"/>
    </source>
</evidence>
<dbReference type="Proteomes" id="UP000626109">
    <property type="component" value="Unassembled WGS sequence"/>
</dbReference>
<gene>
    <name evidence="2" type="ORF">PGLA1383_LOCUS11984</name>
    <name evidence="3" type="ORF">PGLA1383_LOCUS29542</name>
    <name evidence="4" type="ORF">PGLA2088_LOCUS1995</name>
    <name evidence="5" type="ORF">PGLA2088_LOCUS33280</name>
</gene>
<protein>
    <submittedName>
        <fullName evidence="3">Uncharacterized protein</fullName>
    </submittedName>
</protein>
<name>A0A813FIH7_POLGL</name>
<evidence type="ECO:0000313" key="2">
    <source>
        <dbReference type="EMBL" id="CAE8593389.1"/>
    </source>
</evidence>
<dbReference type="EMBL" id="CAJNNW010030826">
    <property type="protein sequence ID" value="CAE8704613.1"/>
    <property type="molecule type" value="Genomic_DNA"/>
</dbReference>
<dbReference type="EMBL" id="CAJNNV010025041">
    <property type="protein sequence ID" value="CAE8611741.1"/>
    <property type="molecule type" value="Genomic_DNA"/>
</dbReference>
<dbReference type="Proteomes" id="UP000654075">
    <property type="component" value="Unassembled WGS sequence"/>
</dbReference>
<keyword evidence="1" id="KW-0472">Membrane</keyword>
<comment type="caution">
    <text evidence="3">The sequence shown here is derived from an EMBL/GenBank/DDBJ whole genome shotgun (WGS) entry which is preliminary data.</text>
</comment>
<accession>A0A813FIH7</accession>
<proteinExistence type="predicted"/>
<evidence type="ECO:0000313" key="6">
    <source>
        <dbReference type="Proteomes" id="UP000654075"/>
    </source>
</evidence>
<keyword evidence="1" id="KW-0812">Transmembrane</keyword>
<reference evidence="3" key="1">
    <citation type="submission" date="2021-02" db="EMBL/GenBank/DDBJ databases">
        <authorList>
            <person name="Dougan E. K."/>
            <person name="Rhodes N."/>
            <person name="Thang M."/>
            <person name="Chan C."/>
        </authorList>
    </citation>
    <scope>NUCLEOTIDE SEQUENCE</scope>
</reference>
<dbReference type="EMBL" id="CAJNNW010001600">
    <property type="protein sequence ID" value="CAE8639797.1"/>
    <property type="molecule type" value="Genomic_DNA"/>
</dbReference>
<evidence type="ECO:0000313" key="5">
    <source>
        <dbReference type="EMBL" id="CAE8704613.1"/>
    </source>
</evidence>
<dbReference type="EMBL" id="CAJNNV010006300">
    <property type="protein sequence ID" value="CAE8593389.1"/>
    <property type="molecule type" value="Genomic_DNA"/>
</dbReference>